<protein>
    <recommendedName>
        <fullName evidence="3">Knr4/Smi1-like domain-containing protein</fullName>
    </recommendedName>
</protein>
<sequence length="130" mass="14770">MIENIDQLKAELIVRNIAREDEINGCSEREILEIEAEYGKLPLSYRKIIGLIGHSAGFLAGDSSLYVSTKANIDQIILENEDFLEYKKETIENDEVDDDLLKIPENIFIIYSSLINFVGANNHQPLQTNK</sequence>
<evidence type="ECO:0000313" key="2">
    <source>
        <dbReference type="Proteomes" id="UP000320055"/>
    </source>
</evidence>
<organism evidence="1 2">
    <name type="scientific">Hyella patelloides LEGE 07179</name>
    <dbReference type="NCBI Taxonomy" id="945734"/>
    <lineage>
        <taxon>Bacteria</taxon>
        <taxon>Bacillati</taxon>
        <taxon>Cyanobacteriota</taxon>
        <taxon>Cyanophyceae</taxon>
        <taxon>Pleurocapsales</taxon>
        <taxon>Hyellaceae</taxon>
        <taxon>Hyella</taxon>
    </lineage>
</organism>
<reference evidence="1 2" key="1">
    <citation type="submission" date="2019-01" db="EMBL/GenBank/DDBJ databases">
        <authorList>
            <person name="Brito A."/>
        </authorList>
    </citation>
    <scope>NUCLEOTIDE SEQUENCE [LARGE SCALE GENOMIC DNA]</scope>
    <source>
        <strain evidence="1">1</strain>
    </source>
</reference>
<dbReference type="Gene3D" id="3.40.1580.10">
    <property type="entry name" value="SMI1/KNR4-like"/>
    <property type="match status" value="1"/>
</dbReference>
<dbReference type="EMBL" id="CAACVJ010000135">
    <property type="protein sequence ID" value="VEP13772.1"/>
    <property type="molecule type" value="Genomic_DNA"/>
</dbReference>
<dbReference type="InterPro" id="IPR037883">
    <property type="entry name" value="Knr4/Smi1-like_sf"/>
</dbReference>
<dbReference type="AlphaFoldDB" id="A0A563VQM8"/>
<dbReference type="OrthoDB" id="512472at2"/>
<keyword evidence="2" id="KW-1185">Reference proteome</keyword>
<dbReference type="SUPFAM" id="SSF160631">
    <property type="entry name" value="SMI1/KNR4-like"/>
    <property type="match status" value="1"/>
</dbReference>
<name>A0A563VQM8_9CYAN</name>
<evidence type="ECO:0008006" key="3">
    <source>
        <dbReference type="Google" id="ProtNLM"/>
    </source>
</evidence>
<dbReference type="RefSeq" id="WP_144864656.1">
    <property type="nucleotide sequence ID" value="NZ_LR213783.1"/>
</dbReference>
<accession>A0A563VQM8</accession>
<gene>
    <name evidence="1" type="ORF">H1P_220013</name>
</gene>
<proteinExistence type="predicted"/>
<evidence type="ECO:0000313" key="1">
    <source>
        <dbReference type="EMBL" id="VEP13772.1"/>
    </source>
</evidence>
<dbReference type="Proteomes" id="UP000320055">
    <property type="component" value="Unassembled WGS sequence"/>
</dbReference>